<gene>
    <name evidence="2" type="ORF">FKV25_14590</name>
</gene>
<name>A0A507ZVN8_9GAMM</name>
<protein>
    <recommendedName>
        <fullName evidence="4">Stress response protein</fullName>
    </recommendedName>
</protein>
<accession>A0A507ZVN8</accession>
<feature type="region of interest" description="Disordered" evidence="1">
    <location>
        <begin position="385"/>
        <end position="428"/>
    </location>
</feature>
<comment type="caution">
    <text evidence="2">The sequence shown here is derived from an EMBL/GenBank/DDBJ whole genome shotgun (WGS) entry which is preliminary data.</text>
</comment>
<feature type="compositionally biased region" description="Basic and acidic residues" evidence="1">
    <location>
        <begin position="403"/>
        <end position="413"/>
    </location>
</feature>
<evidence type="ECO:0000313" key="2">
    <source>
        <dbReference type="EMBL" id="TQD40314.1"/>
    </source>
</evidence>
<dbReference type="OrthoDB" id="56224at2"/>
<sequence>METVEDFGKALLSDLGIKTGARTRLEAYTEVVLQKGGDAKVRPDGLLVLRSGATRWTALVEAKVGNTDLTAQQLESYLELARLNGIDALLTISNQFAPLPSHHPVALSGASMKKASLWHWSWMYVLTQATLHLENGDVGDREQRVILNEMIRFLSHPSAGVKGFDQMPAAWTAVANAVQAGGTLSAKSSDVQEVVGAWYQETRDLSLILSRQLGEEVSVKVPRAHVADPGLRIKEDAERLAQECRLRSIFSVPNTAAAIEVAVDFNRRSVYASMRVAAPGDRKSTKARLTWLLRQLAKSKPESVHVRFYWPGRGACTQHPLTVLRECPEVAEESGKVVSSFEVVYARDLAGRFAQRKNFVADLEQAIPDFYEQVGQHLKAWQPQAPKIKESRADPVDVGTEAIQKEAEIEASERNATSGDLDQREGPA</sequence>
<dbReference type="EMBL" id="VICE01000141">
    <property type="protein sequence ID" value="TQD40314.1"/>
    <property type="molecule type" value="Genomic_DNA"/>
</dbReference>
<evidence type="ECO:0000256" key="1">
    <source>
        <dbReference type="SAM" id="MobiDB-lite"/>
    </source>
</evidence>
<dbReference type="Proteomes" id="UP000318212">
    <property type="component" value="Unassembled WGS sequence"/>
</dbReference>
<evidence type="ECO:0008006" key="4">
    <source>
        <dbReference type="Google" id="ProtNLM"/>
    </source>
</evidence>
<organism evidence="2 3">
    <name type="scientific">Marilutibacter aestuarii</name>
    <dbReference type="NCBI Taxonomy" id="1706195"/>
    <lineage>
        <taxon>Bacteria</taxon>
        <taxon>Pseudomonadati</taxon>
        <taxon>Pseudomonadota</taxon>
        <taxon>Gammaproteobacteria</taxon>
        <taxon>Lysobacterales</taxon>
        <taxon>Lysobacteraceae</taxon>
        <taxon>Marilutibacter</taxon>
    </lineage>
</organism>
<evidence type="ECO:0000313" key="3">
    <source>
        <dbReference type="Proteomes" id="UP000318212"/>
    </source>
</evidence>
<proteinExistence type="predicted"/>
<reference evidence="2 3" key="1">
    <citation type="submission" date="2019-06" db="EMBL/GenBank/DDBJ databases">
        <title>Lysobacter alkalisoli sp. nov. isolated from saline soil.</title>
        <authorList>
            <person name="Sun J.-Q."/>
            <person name="Xu L."/>
        </authorList>
    </citation>
    <scope>NUCLEOTIDE SEQUENCE [LARGE SCALE GENOMIC DNA]</scope>
    <source>
        <strain evidence="2 3">JCM 31130</strain>
    </source>
</reference>
<dbReference type="RefSeq" id="WP_141519518.1">
    <property type="nucleotide sequence ID" value="NZ_VICE01000141.1"/>
</dbReference>
<keyword evidence="3" id="KW-1185">Reference proteome</keyword>
<dbReference type="AlphaFoldDB" id="A0A507ZVN8"/>